<dbReference type="Pfam" id="PF08878">
    <property type="entry name" value="HamA"/>
    <property type="match status" value="1"/>
</dbReference>
<evidence type="ECO:0000313" key="2">
    <source>
        <dbReference type="EMBL" id="MCA9381066.1"/>
    </source>
</evidence>
<comment type="caution">
    <text evidence="2">The sequence shown here is derived from an EMBL/GenBank/DDBJ whole genome shotgun (WGS) entry which is preliminary data.</text>
</comment>
<evidence type="ECO:0000313" key="3">
    <source>
        <dbReference type="Proteomes" id="UP000775877"/>
    </source>
</evidence>
<organism evidence="2 3">
    <name type="scientific">Candidatus Dojkabacteria bacterium</name>
    <dbReference type="NCBI Taxonomy" id="2099670"/>
    <lineage>
        <taxon>Bacteria</taxon>
        <taxon>Candidatus Dojkabacteria</taxon>
    </lineage>
</organism>
<dbReference type="Proteomes" id="UP000775877">
    <property type="component" value="Unassembled WGS sequence"/>
</dbReference>
<proteinExistence type="predicted"/>
<name>A0A955IB25_9BACT</name>
<reference evidence="2" key="1">
    <citation type="submission" date="2020-04" db="EMBL/GenBank/DDBJ databases">
        <authorList>
            <person name="Zhang T."/>
        </authorList>
    </citation>
    <scope>NUCLEOTIDE SEQUENCE</scope>
    <source>
        <strain evidence="2">HKST-UBA13</strain>
    </source>
</reference>
<dbReference type="AlphaFoldDB" id="A0A955IB25"/>
<accession>A0A955IB25</accession>
<reference evidence="2" key="2">
    <citation type="journal article" date="2021" name="Microbiome">
        <title>Successional dynamics and alternative stable states in a saline activated sludge microbial community over 9 years.</title>
        <authorList>
            <person name="Wang Y."/>
            <person name="Ye J."/>
            <person name="Ju F."/>
            <person name="Liu L."/>
            <person name="Boyd J.A."/>
            <person name="Deng Y."/>
            <person name="Parks D.H."/>
            <person name="Jiang X."/>
            <person name="Yin X."/>
            <person name="Woodcroft B.J."/>
            <person name="Tyson G.W."/>
            <person name="Hugenholtz P."/>
            <person name="Polz M.F."/>
            <person name="Zhang T."/>
        </authorList>
    </citation>
    <scope>NUCLEOTIDE SEQUENCE</scope>
    <source>
        <strain evidence="2">HKST-UBA13</strain>
    </source>
</reference>
<sequence length="313" mass="35609">MSLEISMKNKTEFLNLFGLPVIDAHSLTLKSKANLYVLKINAGTFDYESMINELGNASTHYVLSRGRIQDLSQEEGKNWQLMSEVVSKFKDWGKNDGEGGELLLYCFLETHLNAPKLLSKMELKTANNDYIKGSDGIHLLKIADNDYQIIYGESKMYANLTDGIREAISSLKSLKDKGFNTEASLVDSNIMKESLNQEELAYIKSVLIPAKDPSNIIQRNNAFGVFLSFEIDISQWDLQNMKDEDIDNQIRSTVKSTFEAQFENIRNQIVKSGLDGHHFYFYSIPFLKKDNANISLDQTRKDIIKKITFNDSN</sequence>
<dbReference type="EMBL" id="JAGQLJ010000045">
    <property type="protein sequence ID" value="MCA9381066.1"/>
    <property type="molecule type" value="Genomic_DNA"/>
</dbReference>
<feature type="domain" description="Anti-bacteriophage protein A/HamA C-terminal" evidence="1">
    <location>
        <begin position="29"/>
        <end position="291"/>
    </location>
</feature>
<protein>
    <submittedName>
        <fullName evidence="2">DUF1837 domain-containing protein</fullName>
    </submittedName>
</protein>
<gene>
    <name evidence="2" type="ORF">KC678_02275</name>
</gene>
<evidence type="ECO:0000259" key="1">
    <source>
        <dbReference type="Pfam" id="PF08878"/>
    </source>
</evidence>
<dbReference type="InterPro" id="IPR014976">
    <property type="entry name" value="AbpA_HamA_C"/>
</dbReference>